<feature type="chain" id="PRO_5045683477" description="DUF4352 domain-containing protein" evidence="3">
    <location>
        <begin position="23"/>
        <end position="525"/>
    </location>
</feature>
<evidence type="ECO:0008006" key="6">
    <source>
        <dbReference type="Google" id="ProtNLM"/>
    </source>
</evidence>
<proteinExistence type="predicted"/>
<keyword evidence="2" id="KW-0812">Transmembrane</keyword>
<dbReference type="RefSeq" id="WP_204923763.1">
    <property type="nucleotide sequence ID" value="NZ_JAFEUC010000002.1"/>
</dbReference>
<feature type="transmembrane region" description="Helical" evidence="2">
    <location>
        <begin position="283"/>
        <end position="302"/>
    </location>
</feature>
<feature type="compositionally biased region" description="Low complexity" evidence="1">
    <location>
        <begin position="318"/>
        <end position="331"/>
    </location>
</feature>
<reference evidence="4 5" key="1">
    <citation type="submission" date="2021-02" db="EMBL/GenBank/DDBJ databases">
        <authorList>
            <person name="Ra J.-S."/>
        </authorList>
    </citation>
    <scope>NUCLEOTIDE SEQUENCE [LARGE SCALE GENOMIC DNA]</scope>
    <source>
        <strain evidence="4 5">MMS20-R1-14</strain>
    </source>
</reference>
<dbReference type="Proteomes" id="UP001518872">
    <property type="component" value="Unassembled WGS sequence"/>
</dbReference>
<feature type="region of interest" description="Disordered" evidence="1">
    <location>
        <begin position="312"/>
        <end position="339"/>
    </location>
</feature>
<gene>
    <name evidence="4" type="ORF">JQX11_04660</name>
</gene>
<keyword evidence="2" id="KW-0472">Membrane</keyword>
<comment type="caution">
    <text evidence="4">The sequence shown here is derived from an EMBL/GenBank/DDBJ whole genome shotgun (WGS) entry which is preliminary data.</text>
</comment>
<sequence>MPASRRHHRALAVFVNCLGILAAVPALPGTGPAPHATPAGPAATAAAAGPATTAGPPRAPAGHAGPAEPGRAPTGPVTRARPAATARPAVPARLAAWATPVAPTREAAPPRPARAAPGVAASGAVVPVTPTAPAPGMTTAGNPGAPRPAPQVTVAVAPAATGVPGYRIMVRNTGGSTVQTMVRQELPAGTSTTAVSAGGLVTRPGGAGAGGEVTWRLVLPAGATRTLDTALAAAAPGRALTAPACAYTGDGDQPYDCATATWRSGAAPEAFVPATPAWRQPPILLGAALVVLALLAGALWWWRRARRRVGGIEPTGTAPVAAGSPPYAGGPAAPGGGTVYPRPAVPGEVRRRRSPSVWLVVGVAATVLAAVVFAAAWTATREVAAIDTTKQPTAGAWTGTTMTGPVGTPLREKAFEFTVYRVACATARVASQQCQATVGVRNVTPEQQSWHGQLQRAYLPGGSWVSTDEDATRLANLGRDVFAQPVSAGSRVVLPLVFTVHGAQKPKQLELRSGVFSAGVRVDVP</sequence>
<feature type="signal peptide" evidence="3">
    <location>
        <begin position="1"/>
        <end position="22"/>
    </location>
</feature>
<evidence type="ECO:0000256" key="3">
    <source>
        <dbReference type="SAM" id="SignalP"/>
    </source>
</evidence>
<keyword evidence="2" id="KW-1133">Transmembrane helix</keyword>
<organism evidence="4 5">
    <name type="scientific">Micromonospora humida</name>
    <dbReference type="NCBI Taxonomy" id="2809018"/>
    <lineage>
        <taxon>Bacteria</taxon>
        <taxon>Bacillati</taxon>
        <taxon>Actinomycetota</taxon>
        <taxon>Actinomycetes</taxon>
        <taxon>Micromonosporales</taxon>
        <taxon>Micromonosporaceae</taxon>
        <taxon>Micromonospora</taxon>
    </lineage>
</organism>
<evidence type="ECO:0000256" key="1">
    <source>
        <dbReference type="SAM" id="MobiDB-lite"/>
    </source>
</evidence>
<feature type="transmembrane region" description="Helical" evidence="2">
    <location>
        <begin position="357"/>
        <end position="377"/>
    </location>
</feature>
<feature type="region of interest" description="Disordered" evidence="1">
    <location>
        <begin position="33"/>
        <end position="88"/>
    </location>
</feature>
<evidence type="ECO:0000256" key="2">
    <source>
        <dbReference type="SAM" id="Phobius"/>
    </source>
</evidence>
<keyword evidence="3" id="KW-0732">Signal</keyword>
<protein>
    <recommendedName>
        <fullName evidence="6">DUF4352 domain-containing protein</fullName>
    </recommendedName>
</protein>
<keyword evidence="5" id="KW-1185">Reference proteome</keyword>
<dbReference type="EMBL" id="JAFEUC010000002">
    <property type="protein sequence ID" value="MBM7075648.1"/>
    <property type="molecule type" value="Genomic_DNA"/>
</dbReference>
<evidence type="ECO:0000313" key="4">
    <source>
        <dbReference type="EMBL" id="MBM7075648.1"/>
    </source>
</evidence>
<accession>A0ABS2IQP1</accession>
<evidence type="ECO:0000313" key="5">
    <source>
        <dbReference type="Proteomes" id="UP001518872"/>
    </source>
</evidence>
<name>A0ABS2IQP1_9ACTN</name>